<feature type="transmembrane region" description="Helical" evidence="1">
    <location>
        <begin position="350"/>
        <end position="376"/>
    </location>
</feature>
<feature type="transmembrane region" description="Helical" evidence="1">
    <location>
        <begin position="325"/>
        <end position="343"/>
    </location>
</feature>
<evidence type="ECO:0000313" key="2">
    <source>
        <dbReference type="EMBL" id="SOD69643.1"/>
    </source>
</evidence>
<dbReference type="RefSeq" id="WP_097114763.1">
    <property type="nucleotide sequence ID" value="NZ_CP083931.1"/>
</dbReference>
<dbReference type="AlphaFoldDB" id="A0A286EFG3"/>
<keyword evidence="1" id="KW-0472">Membrane</keyword>
<organism evidence="2 3">
    <name type="scientific">Alysiella filiformis DSM 16848</name>
    <dbReference type="NCBI Taxonomy" id="1120981"/>
    <lineage>
        <taxon>Bacteria</taxon>
        <taxon>Pseudomonadati</taxon>
        <taxon>Pseudomonadota</taxon>
        <taxon>Betaproteobacteria</taxon>
        <taxon>Neisseriales</taxon>
        <taxon>Neisseriaceae</taxon>
        <taxon>Alysiella</taxon>
    </lineage>
</organism>
<keyword evidence="1" id="KW-1133">Transmembrane helix</keyword>
<feature type="transmembrane region" description="Helical" evidence="1">
    <location>
        <begin position="128"/>
        <end position="161"/>
    </location>
</feature>
<feature type="transmembrane region" description="Helical" evidence="1">
    <location>
        <begin position="96"/>
        <end position="116"/>
    </location>
</feature>
<evidence type="ECO:0000256" key="1">
    <source>
        <dbReference type="SAM" id="Phobius"/>
    </source>
</evidence>
<name>A0A286EFG3_9NEIS</name>
<dbReference type="OrthoDB" id="8556356at2"/>
<feature type="transmembrane region" description="Helical" evidence="1">
    <location>
        <begin position="272"/>
        <end position="289"/>
    </location>
</feature>
<dbReference type="EMBL" id="OCNF01000017">
    <property type="protein sequence ID" value="SOD69643.1"/>
    <property type="molecule type" value="Genomic_DNA"/>
</dbReference>
<keyword evidence="1" id="KW-0812">Transmembrane</keyword>
<reference evidence="2 3" key="1">
    <citation type="submission" date="2017-09" db="EMBL/GenBank/DDBJ databases">
        <authorList>
            <person name="Ehlers B."/>
            <person name="Leendertz F.H."/>
        </authorList>
    </citation>
    <scope>NUCLEOTIDE SEQUENCE [LARGE SCALE GENOMIC DNA]</scope>
    <source>
        <strain evidence="2 3">DSM 16848</strain>
    </source>
</reference>
<gene>
    <name evidence="2" type="ORF">SAMN02746062_01775</name>
</gene>
<accession>A0A286EFG3</accession>
<keyword evidence="2" id="KW-0808">Transferase</keyword>
<proteinExistence type="predicted"/>
<feature type="transmembrane region" description="Helical" evidence="1">
    <location>
        <begin position="426"/>
        <end position="448"/>
    </location>
</feature>
<dbReference type="GO" id="GO:0016740">
    <property type="term" value="F:transferase activity"/>
    <property type="evidence" value="ECO:0007669"/>
    <property type="project" value="UniProtKB-KW"/>
</dbReference>
<evidence type="ECO:0000313" key="3">
    <source>
        <dbReference type="Proteomes" id="UP000219669"/>
    </source>
</evidence>
<protein>
    <submittedName>
        <fullName evidence="2">4-amino-4-deoxy-L-arabinose transferase</fullName>
    </submittedName>
</protein>
<dbReference type="Proteomes" id="UP000219669">
    <property type="component" value="Unassembled WGS sequence"/>
</dbReference>
<feature type="transmembrane region" description="Helical" evidence="1">
    <location>
        <begin position="301"/>
        <end position="319"/>
    </location>
</feature>
<feature type="transmembrane region" description="Helical" evidence="1">
    <location>
        <begin position="167"/>
        <end position="200"/>
    </location>
</feature>
<feature type="transmembrane region" description="Helical" evidence="1">
    <location>
        <begin position="212"/>
        <end position="233"/>
    </location>
</feature>
<sequence length="545" mass="60396">MLTYTPPEHRPQAPTHEYPWLLLLLVFAWLWAGVFSHDLWNPIEPRTYAAITESQSVWLPTVLGEAHFHLSPLYLAVAGSLKTLFAPHIMNDYAAARLASVVFTVVGLIASGMASSKLLGRQCGRSTVLILIGAAGLLPMAHFVSGMSVAFAGASLCLWGLAVSNRQVVWAALLLGAGGILLGQTLGWLATVVVLLLSLSLLAHPQWFGHRLLTVTVGAMVLILPAFAIQLFILAKINPAAFQIYVGQHIFGAWGGLNGIQAAFNLPYYAKHLLWFAFPAYPLAIWSAIRMKGLLRHKLGALSVAWLFLFGMWLVFNPQMYQDNLIVLLPILAILGAAQLDCLRRGVAAFLNWFGIMAFGAAAVFLWVGFVAIHYGVPSKLAERAAYFSPYHTPDIDIMPMMVAILFTPAWLFAITRKRIRGRQAVTNWAAGMTLVWALTFTLFADWLNAAKSYRPIVQQMQAAMPNGVSGCLKIAPQHHAARLAWQEYGHLPIQNEGDCAYELHQIHPKEESSHWQKRIVWQGKRPRNKHEAFILLKNEPHSDK</sequence>
<feature type="transmembrane region" description="Helical" evidence="1">
    <location>
        <begin position="20"/>
        <end position="40"/>
    </location>
</feature>
<feature type="transmembrane region" description="Helical" evidence="1">
    <location>
        <begin position="396"/>
        <end position="414"/>
    </location>
</feature>
<keyword evidence="3" id="KW-1185">Reference proteome</keyword>